<organism evidence="2 3">
    <name type="scientific">Maritimibacter fusiformis</name>
    <dbReference type="NCBI Taxonomy" id="2603819"/>
    <lineage>
        <taxon>Bacteria</taxon>
        <taxon>Pseudomonadati</taxon>
        <taxon>Pseudomonadota</taxon>
        <taxon>Alphaproteobacteria</taxon>
        <taxon>Rhodobacterales</taxon>
        <taxon>Roseobacteraceae</taxon>
        <taxon>Maritimibacter</taxon>
    </lineage>
</organism>
<evidence type="ECO:0000256" key="1">
    <source>
        <dbReference type="SAM" id="Phobius"/>
    </source>
</evidence>
<name>A0A5D0RPI2_9RHOB</name>
<reference evidence="2 3" key="1">
    <citation type="submission" date="2019-08" db="EMBL/GenBank/DDBJ databases">
        <title>Identification of a novel species of the genus Boseongicola.</title>
        <authorList>
            <person name="Zhang X.-Q."/>
        </authorList>
    </citation>
    <scope>NUCLEOTIDE SEQUENCE [LARGE SCALE GENOMIC DNA]</scope>
    <source>
        <strain evidence="2 3">HY14</strain>
    </source>
</reference>
<comment type="caution">
    <text evidence="2">The sequence shown here is derived from an EMBL/GenBank/DDBJ whole genome shotgun (WGS) entry which is preliminary data.</text>
</comment>
<evidence type="ECO:0008006" key="4">
    <source>
        <dbReference type="Google" id="ProtNLM"/>
    </source>
</evidence>
<proteinExistence type="predicted"/>
<dbReference type="AlphaFoldDB" id="A0A5D0RPI2"/>
<keyword evidence="1" id="KW-0812">Transmembrane</keyword>
<protein>
    <recommendedName>
        <fullName evidence="4">Tetratricopeptide repeat-like domain-containing protein</fullName>
    </recommendedName>
</protein>
<accession>A0A5D0RPI2</accession>
<feature type="transmembrane region" description="Helical" evidence="1">
    <location>
        <begin position="27"/>
        <end position="48"/>
    </location>
</feature>
<sequence length="214" mass="22058">MSSTDSFIDEVTEEVRRDKLYGYLRKYGWIGVLAVVLIVGGAAVNEWLKARERAKAQAAGDAILAAVAAESPAARIAALDAIGATGDRAALIDLIVAAEADDTGLAAERLQAIAADATLPALYRDLATLKRAMLPGSPVPADERKADLAPLTAAGAPFRALAEEQIALAEIELGETDAALARLGALFADQDASGALRERASQLIVALGGDPDGA</sequence>
<gene>
    <name evidence="2" type="ORF">FVF75_01005</name>
</gene>
<dbReference type="EMBL" id="VSIY01000003">
    <property type="protein sequence ID" value="TYB82795.1"/>
    <property type="molecule type" value="Genomic_DNA"/>
</dbReference>
<keyword evidence="1" id="KW-1133">Transmembrane helix</keyword>
<evidence type="ECO:0000313" key="3">
    <source>
        <dbReference type="Proteomes" id="UP000322080"/>
    </source>
</evidence>
<dbReference type="Proteomes" id="UP000322080">
    <property type="component" value="Unassembled WGS sequence"/>
</dbReference>
<keyword evidence="3" id="KW-1185">Reference proteome</keyword>
<evidence type="ECO:0000313" key="2">
    <source>
        <dbReference type="EMBL" id="TYB82795.1"/>
    </source>
</evidence>
<dbReference type="RefSeq" id="WP_148375886.1">
    <property type="nucleotide sequence ID" value="NZ_VSIY01000003.1"/>
</dbReference>
<keyword evidence="1" id="KW-0472">Membrane</keyword>